<dbReference type="AlphaFoldDB" id="A0A5B9PEW3"/>
<protein>
    <submittedName>
        <fullName evidence="1">Uncharacterized protein</fullName>
    </submittedName>
</protein>
<dbReference type="EMBL" id="CP042912">
    <property type="protein sequence ID" value="QEG24079.1"/>
    <property type="molecule type" value="Genomic_DNA"/>
</dbReference>
<organism evidence="1 2">
    <name type="scientific">Mariniblastus fucicola</name>
    <dbReference type="NCBI Taxonomy" id="980251"/>
    <lineage>
        <taxon>Bacteria</taxon>
        <taxon>Pseudomonadati</taxon>
        <taxon>Planctomycetota</taxon>
        <taxon>Planctomycetia</taxon>
        <taxon>Pirellulales</taxon>
        <taxon>Pirellulaceae</taxon>
        <taxon>Mariniblastus</taxon>
    </lineage>
</organism>
<reference evidence="1 2" key="1">
    <citation type="submission" date="2019-08" db="EMBL/GenBank/DDBJ databases">
        <title>Deep-cultivation of Planctomycetes and their phenomic and genomic characterization uncovers novel biology.</title>
        <authorList>
            <person name="Wiegand S."/>
            <person name="Jogler M."/>
            <person name="Boedeker C."/>
            <person name="Pinto D."/>
            <person name="Vollmers J."/>
            <person name="Rivas-Marin E."/>
            <person name="Kohn T."/>
            <person name="Peeters S.H."/>
            <person name="Heuer A."/>
            <person name="Rast P."/>
            <person name="Oberbeckmann S."/>
            <person name="Bunk B."/>
            <person name="Jeske O."/>
            <person name="Meyerdierks A."/>
            <person name="Storesund J.E."/>
            <person name="Kallscheuer N."/>
            <person name="Luecker S."/>
            <person name="Lage O.M."/>
            <person name="Pohl T."/>
            <person name="Merkel B.J."/>
            <person name="Hornburger P."/>
            <person name="Mueller R.-W."/>
            <person name="Bruemmer F."/>
            <person name="Labrenz M."/>
            <person name="Spormann A.M."/>
            <person name="Op den Camp H."/>
            <person name="Overmann J."/>
            <person name="Amann R."/>
            <person name="Jetten M.S.M."/>
            <person name="Mascher T."/>
            <person name="Medema M.H."/>
            <person name="Devos D.P."/>
            <person name="Kaster A.-K."/>
            <person name="Ovreas L."/>
            <person name="Rohde M."/>
            <person name="Galperin M.Y."/>
            <person name="Jogler C."/>
        </authorList>
    </citation>
    <scope>NUCLEOTIDE SEQUENCE [LARGE SCALE GENOMIC DNA]</scope>
    <source>
        <strain evidence="1 2">FC18</strain>
    </source>
</reference>
<keyword evidence="2" id="KW-1185">Reference proteome</keyword>
<dbReference type="Proteomes" id="UP000322214">
    <property type="component" value="Chromosome"/>
</dbReference>
<accession>A0A5B9PEW3</accession>
<proteinExistence type="predicted"/>
<dbReference type="RefSeq" id="WP_148618983.1">
    <property type="nucleotide sequence ID" value="NZ_CP042912.1"/>
</dbReference>
<dbReference type="KEGG" id="mff:MFFC18_39950"/>
<gene>
    <name evidence="1" type="ORF">MFFC18_39950</name>
</gene>
<evidence type="ECO:0000313" key="1">
    <source>
        <dbReference type="EMBL" id="QEG24079.1"/>
    </source>
</evidence>
<evidence type="ECO:0000313" key="2">
    <source>
        <dbReference type="Proteomes" id="UP000322214"/>
    </source>
</evidence>
<name>A0A5B9PEW3_9BACT</name>
<sequence length="100" mass="10941">MEDDKYEYFTSAHLSDDDGPPVGYRDVFAETYNCLLIESCTCKATFEGSGIYICEINPDPDDEDDVSSYNHGGVECSIGEEVPSDIEEISPAWGPGTFAP</sequence>